<reference evidence="4 5" key="1">
    <citation type="submission" date="2018-05" db="EMBL/GenBank/DDBJ databases">
        <title>Rhodohalobacter halophilus gen. nov., sp. nov., a moderately halophilic member of the family Balneolaceae.</title>
        <authorList>
            <person name="Liu Z.-W."/>
        </authorList>
    </citation>
    <scope>NUCLEOTIDE SEQUENCE [LARGE SCALE GENOMIC DNA]</scope>
    <source>
        <strain evidence="4 5">8A47</strain>
    </source>
</reference>
<evidence type="ECO:0000256" key="1">
    <source>
        <dbReference type="ARBA" id="ARBA00022679"/>
    </source>
</evidence>
<dbReference type="Proteomes" id="UP000245533">
    <property type="component" value="Unassembled WGS sequence"/>
</dbReference>
<dbReference type="AlphaFoldDB" id="A0A316TXQ0"/>
<keyword evidence="5" id="KW-1185">Reference proteome</keyword>
<dbReference type="InterPro" id="IPR000182">
    <property type="entry name" value="GNAT_dom"/>
</dbReference>
<evidence type="ECO:0000313" key="5">
    <source>
        <dbReference type="Proteomes" id="UP000245533"/>
    </source>
</evidence>
<dbReference type="OrthoDB" id="9799096at2"/>
<dbReference type="RefSeq" id="WP_109643686.1">
    <property type="nucleotide sequence ID" value="NZ_QGGB01000001.1"/>
</dbReference>
<dbReference type="InterPro" id="IPR016181">
    <property type="entry name" value="Acyl_CoA_acyltransferase"/>
</dbReference>
<comment type="caution">
    <text evidence="4">The sequence shown here is derived from an EMBL/GenBank/DDBJ whole genome shotgun (WGS) entry which is preliminary data.</text>
</comment>
<proteinExistence type="predicted"/>
<dbReference type="Gene3D" id="3.40.630.30">
    <property type="match status" value="1"/>
</dbReference>
<dbReference type="CDD" id="cd04301">
    <property type="entry name" value="NAT_SF"/>
    <property type="match status" value="1"/>
</dbReference>
<dbReference type="PANTHER" id="PTHR43072">
    <property type="entry name" value="N-ACETYLTRANSFERASE"/>
    <property type="match status" value="1"/>
</dbReference>
<evidence type="ECO:0000259" key="3">
    <source>
        <dbReference type="PROSITE" id="PS51186"/>
    </source>
</evidence>
<name>A0A316TXQ0_9BACT</name>
<organism evidence="4 5">
    <name type="scientific">Rhodohalobacter mucosus</name>
    <dbReference type="NCBI Taxonomy" id="2079485"/>
    <lineage>
        <taxon>Bacteria</taxon>
        <taxon>Pseudomonadati</taxon>
        <taxon>Balneolota</taxon>
        <taxon>Balneolia</taxon>
        <taxon>Balneolales</taxon>
        <taxon>Balneolaceae</taxon>
        <taxon>Rhodohalobacter</taxon>
    </lineage>
</organism>
<protein>
    <submittedName>
        <fullName evidence="4">N-acetyltransferase</fullName>
    </submittedName>
</protein>
<sequence>MIRIRQATREDAYAITAILNQAVKSGRETAFTDPVPVTDREEWLAHHDQTGYPVFVAAETKTDQVMGYLSLSPWRAGRDALRHTAEISYYVHEGFRRRGVAAALMTHAIEECAPLEIDRLLAILLDINEPSISLLEKFGFERWGHFPGVARLKDLRAGQYIYGLSLH</sequence>
<evidence type="ECO:0000313" key="4">
    <source>
        <dbReference type="EMBL" id="PWN08105.1"/>
    </source>
</evidence>
<feature type="domain" description="N-acetyltransferase" evidence="3">
    <location>
        <begin position="2"/>
        <end position="162"/>
    </location>
</feature>
<gene>
    <name evidence="4" type="ORF">DDZ15_00260</name>
</gene>
<dbReference type="Pfam" id="PF00583">
    <property type="entry name" value="Acetyltransf_1"/>
    <property type="match status" value="1"/>
</dbReference>
<dbReference type="EMBL" id="QGGB01000001">
    <property type="protein sequence ID" value="PWN08105.1"/>
    <property type="molecule type" value="Genomic_DNA"/>
</dbReference>
<dbReference type="GO" id="GO:0016747">
    <property type="term" value="F:acyltransferase activity, transferring groups other than amino-acyl groups"/>
    <property type="evidence" value="ECO:0007669"/>
    <property type="project" value="InterPro"/>
</dbReference>
<dbReference type="SUPFAM" id="SSF55729">
    <property type="entry name" value="Acyl-CoA N-acyltransferases (Nat)"/>
    <property type="match status" value="1"/>
</dbReference>
<keyword evidence="1 4" id="KW-0808">Transferase</keyword>
<accession>A0A316TXQ0</accession>
<evidence type="ECO:0000256" key="2">
    <source>
        <dbReference type="ARBA" id="ARBA00023315"/>
    </source>
</evidence>
<dbReference type="PANTHER" id="PTHR43072:SF23">
    <property type="entry name" value="UPF0039 PROTEIN C11D3.02C"/>
    <property type="match status" value="1"/>
</dbReference>
<dbReference type="PROSITE" id="PS51186">
    <property type="entry name" value="GNAT"/>
    <property type="match status" value="1"/>
</dbReference>
<keyword evidence="2" id="KW-0012">Acyltransferase</keyword>